<proteinExistence type="predicted"/>
<dbReference type="EMBL" id="BTGB01000009">
    <property type="protein sequence ID" value="GMM48314.1"/>
    <property type="molecule type" value="Genomic_DNA"/>
</dbReference>
<feature type="region of interest" description="Disordered" evidence="1">
    <location>
        <begin position="66"/>
        <end position="87"/>
    </location>
</feature>
<comment type="caution">
    <text evidence="3">The sequence shown here is derived from an EMBL/GenBank/DDBJ whole genome shotgun (WGS) entry which is preliminary data.</text>
</comment>
<protein>
    <submittedName>
        <fullName evidence="3">Uncharacterized protein</fullName>
    </submittedName>
</protein>
<keyword evidence="2" id="KW-1133">Transmembrane helix</keyword>
<reference evidence="3 4" key="1">
    <citation type="journal article" date="2023" name="Elife">
        <title>Identification of key yeast species and microbe-microbe interactions impacting larval growth of Drosophila in the wild.</title>
        <authorList>
            <person name="Mure A."/>
            <person name="Sugiura Y."/>
            <person name="Maeda R."/>
            <person name="Honda K."/>
            <person name="Sakurai N."/>
            <person name="Takahashi Y."/>
            <person name="Watada M."/>
            <person name="Katoh T."/>
            <person name="Gotoh A."/>
            <person name="Gotoh Y."/>
            <person name="Taniguchi I."/>
            <person name="Nakamura K."/>
            <person name="Hayashi T."/>
            <person name="Katayama T."/>
            <person name="Uemura T."/>
            <person name="Hattori Y."/>
        </authorList>
    </citation>
    <scope>NUCLEOTIDE SEQUENCE [LARGE SCALE GENOMIC DNA]</scope>
    <source>
        <strain evidence="3 4">PK-24</strain>
    </source>
</reference>
<evidence type="ECO:0000313" key="4">
    <source>
        <dbReference type="Proteomes" id="UP001378960"/>
    </source>
</evidence>
<evidence type="ECO:0000313" key="3">
    <source>
        <dbReference type="EMBL" id="GMM48314.1"/>
    </source>
</evidence>
<dbReference type="AlphaFoldDB" id="A0AAV5R9Z8"/>
<name>A0AAV5R9Z8_PICKL</name>
<gene>
    <name evidence="3" type="ORF">DAPK24_049120</name>
</gene>
<accession>A0AAV5R9Z8</accession>
<sequence>MSKKSVGGRFNVLSIGLVSGFLIGLYMIKDYELVKYSPPNPENFDEDGNWKEKSFIKVRVANGVAPLQKKHKPTDNEGQGEVQVEEK</sequence>
<evidence type="ECO:0000256" key="2">
    <source>
        <dbReference type="SAM" id="Phobius"/>
    </source>
</evidence>
<evidence type="ECO:0000256" key="1">
    <source>
        <dbReference type="SAM" id="MobiDB-lite"/>
    </source>
</evidence>
<organism evidence="3 4">
    <name type="scientific">Pichia kluyveri</name>
    <name type="common">Yeast</name>
    <dbReference type="NCBI Taxonomy" id="36015"/>
    <lineage>
        <taxon>Eukaryota</taxon>
        <taxon>Fungi</taxon>
        <taxon>Dikarya</taxon>
        <taxon>Ascomycota</taxon>
        <taxon>Saccharomycotina</taxon>
        <taxon>Pichiomycetes</taxon>
        <taxon>Pichiales</taxon>
        <taxon>Pichiaceae</taxon>
        <taxon>Pichia</taxon>
    </lineage>
</organism>
<keyword evidence="4" id="KW-1185">Reference proteome</keyword>
<keyword evidence="2" id="KW-0472">Membrane</keyword>
<feature type="transmembrane region" description="Helical" evidence="2">
    <location>
        <begin position="12"/>
        <end position="28"/>
    </location>
</feature>
<dbReference type="Proteomes" id="UP001378960">
    <property type="component" value="Unassembled WGS sequence"/>
</dbReference>
<keyword evidence="2" id="KW-0812">Transmembrane</keyword>